<dbReference type="EMBL" id="JAENJO010000007">
    <property type="protein sequence ID" value="KAG8202268.1"/>
    <property type="molecule type" value="Genomic_DNA"/>
</dbReference>
<gene>
    <name evidence="1" type="ORF">GWM34_02843</name>
</gene>
<proteinExistence type="predicted"/>
<sequence length="1219" mass="141015">MQILRLLGRHLCNITLKCLKRQITTLSVPDRSVSDITSSIFEVTKDINHGPRSSTKVMKYVSSFYQNVKIMNLEQISRILTDIANDMLKRDDNVINNCEFYFNCLKIGLNCFSESTSTEALYLLRNNIEDYRKVIVKFRGLGTVPETVPYSEMKNIQNLFLKTILHLYSVSKQSGKSRIITNPIMEYFLHNLKSFDTDIQEFANELTQEESLQKALTEICFSKQISLPVTKTSIEREPYHLVSIDQYLDEYGGIDYENICKYISDYKFTWRGQYINDKLFNYYDTLSTEEKSQFMEAYLDFNKSKELIIEKYTNRIVHVSLEASKQFEKSFIFGMSEKNLIHKWITDTTEQIEKILASETSLSNEEIIIHQFKPFLETVTIQSIINYIIFSILGSPDGKLTTIIEKMKYSFPSVLSQHASPNLKGKIFQYINDDAYIKLTHQLVKLIIENCKVPITSKQMEQIQNSLKLENKEIIADQFLIFSNGDDNEYPAFCKETKRITNTKNKTYIMVKMHPYIESKLQSLKLGTHLHYLPMLHPPKPWVNPQSGGYLAIKTSFVSTNDSIQVELLNRAGVRGQLDNAYSCLDQMGNTAWAINPLMLDVFNKLMGNPDGFLSIPPLVPDETLPQKTKTELKSLRITFKIMNKLANAFGENGDLLYHCYSLDFRGRIYPFSPLTHYGGDLARSLFMFWYSEPLGPNGFYWIKYQLASLFGQKNCLEFYEENYDNIIDSARNPMTGKKWWMKADKPFSALAVCFEIKKILDYRMSGGKIEDYKCRLPIHQDGSCNGLQHYAGLAADETGGAAVNLIRLETKQDVYTKVLEIVKKKIEQDILEQNLGTVNLETAKFFLPILNRKLVKRPVMTTVYGVTLAGASSQIMQTIKEIVEDHRTNPSKTTFSNETLHKLKSVQLTQTSYLAKKILDSIDELFVHAKQIEKWLLQNTKRILTSYNIKTIDHLLNNNPSSFETIFTTPVSFFPISWISPCGFPVIQSYRKILTSRFNGAIGKTTWNNSNKLSPMDRRKHELGIAPNFIHSLDAAHLFMTCDNANKAGLTFSAIHDSYWTHPNNVEKLSKILREQFVELYSMDYLKYVRQDFINQVKNSYQLVYFKKKDYPGLANKIAEIRKHYPERKKPHKLAFELREMTEQGEEHIMRKLYQQYKPRVFHIVSDKCYEYRNDTVVQPEPKCKGMMEIFVPVLIIKVPPKGNLDISKVLDSPYFFS</sequence>
<comment type="caution">
    <text evidence="1">The sequence shown here is derived from an EMBL/GenBank/DDBJ whole genome shotgun (WGS) entry which is preliminary data.</text>
</comment>
<keyword evidence="2" id="KW-1185">Reference proteome</keyword>
<dbReference type="Proteomes" id="UP000742417">
    <property type="component" value="Unassembled WGS sequence"/>
</dbReference>
<evidence type="ECO:0000313" key="2">
    <source>
        <dbReference type="Proteomes" id="UP000742417"/>
    </source>
</evidence>
<organism evidence="1 2">
    <name type="scientific">Candida africana</name>
    <dbReference type="NCBI Taxonomy" id="241526"/>
    <lineage>
        <taxon>Eukaryota</taxon>
        <taxon>Fungi</taxon>
        <taxon>Dikarya</taxon>
        <taxon>Ascomycota</taxon>
        <taxon>Saccharomycotina</taxon>
        <taxon>Pichiomycetes</taxon>
        <taxon>Debaryomycetaceae</taxon>
        <taxon>Candida/Lodderomyces clade</taxon>
        <taxon>Candida</taxon>
    </lineage>
</organism>
<feature type="non-terminal residue" evidence="1">
    <location>
        <position position="1"/>
    </location>
</feature>
<protein>
    <submittedName>
        <fullName evidence="1">Uncharacterized protein</fullName>
    </submittedName>
</protein>
<reference evidence="1" key="1">
    <citation type="submission" date="2020-12" db="EMBL/GenBank/DDBJ databases">
        <title>Draft Genome of Candida africana.</title>
        <authorList>
            <person name="Ayanbimpe G.M."/>
            <person name="Enweani I.B."/>
            <person name="Aguiyi J.C."/>
            <person name="Nnadi U.P."/>
            <person name="Izam Y."/>
            <person name="Ubani A."/>
            <person name="Ngene A.C."/>
        </authorList>
    </citation>
    <scope>NUCLEOTIDE SEQUENCE</scope>
    <source>
        <strain evidence="1">CEC4854</strain>
    </source>
</reference>
<name>A0ACB7FMS7_9ASCO</name>
<evidence type="ECO:0000313" key="1">
    <source>
        <dbReference type="EMBL" id="KAG8202268.1"/>
    </source>
</evidence>
<accession>A0ACB7FMS7</accession>